<accession>A0AAE3VCH6</accession>
<gene>
    <name evidence="1" type="ORF">J3R75_000080</name>
</gene>
<dbReference type="RefSeq" id="WP_307259137.1">
    <property type="nucleotide sequence ID" value="NZ_JAUSVL010000001.1"/>
</dbReference>
<evidence type="ECO:0000313" key="2">
    <source>
        <dbReference type="Proteomes" id="UP001238163"/>
    </source>
</evidence>
<evidence type="ECO:0000313" key="1">
    <source>
        <dbReference type="EMBL" id="MDQ0287973.1"/>
    </source>
</evidence>
<proteinExistence type="predicted"/>
<dbReference type="EMBL" id="JAUSVL010000001">
    <property type="protein sequence ID" value="MDQ0287973.1"/>
    <property type="molecule type" value="Genomic_DNA"/>
</dbReference>
<keyword evidence="2" id="KW-1185">Reference proteome</keyword>
<name>A0AAE3VCH6_9BACT</name>
<dbReference type="Proteomes" id="UP001238163">
    <property type="component" value="Unassembled WGS sequence"/>
</dbReference>
<organism evidence="1 2">
    <name type="scientific">Oligosphaera ethanolica</name>
    <dbReference type="NCBI Taxonomy" id="760260"/>
    <lineage>
        <taxon>Bacteria</taxon>
        <taxon>Pseudomonadati</taxon>
        <taxon>Lentisphaerota</taxon>
        <taxon>Oligosphaeria</taxon>
        <taxon>Oligosphaerales</taxon>
        <taxon>Oligosphaeraceae</taxon>
        <taxon>Oligosphaera</taxon>
    </lineage>
</organism>
<dbReference type="AlphaFoldDB" id="A0AAE3VCH6"/>
<comment type="caution">
    <text evidence="1">The sequence shown here is derived from an EMBL/GenBank/DDBJ whole genome shotgun (WGS) entry which is preliminary data.</text>
</comment>
<reference evidence="1" key="1">
    <citation type="submission" date="2023-07" db="EMBL/GenBank/DDBJ databases">
        <title>Genomic Encyclopedia of Type Strains, Phase IV (KMG-IV): sequencing the most valuable type-strain genomes for metagenomic binning, comparative biology and taxonomic classification.</title>
        <authorList>
            <person name="Goeker M."/>
        </authorList>
    </citation>
    <scope>NUCLEOTIDE SEQUENCE</scope>
    <source>
        <strain evidence="1">DSM 24202</strain>
    </source>
</reference>
<sequence length="71" mass="7897">MTSRWRHTGAVVQEFPDLVQEFPDLVQEKAPELTRPAALATLKAGTVLLKSAVFGGKKLVQEWYKNSLKTA</sequence>
<protein>
    <submittedName>
        <fullName evidence="1">Uncharacterized protein</fullName>
    </submittedName>
</protein>